<evidence type="ECO:0000256" key="1">
    <source>
        <dbReference type="ARBA" id="ARBA00006484"/>
    </source>
</evidence>
<dbReference type="PANTHER" id="PTHR24321:SF15">
    <property type="entry name" value="OXIDOREDUCTASE UCPA"/>
    <property type="match status" value="1"/>
</dbReference>
<dbReference type="PRINTS" id="PR00081">
    <property type="entry name" value="GDHRDH"/>
</dbReference>
<evidence type="ECO:0000313" key="3">
    <source>
        <dbReference type="EMBL" id="AQZ51471.1"/>
    </source>
</evidence>
<dbReference type="STRING" id="1122214.Mame_02133"/>
<dbReference type="Gene3D" id="3.40.50.720">
    <property type="entry name" value="NAD(P)-binding Rossmann-like Domain"/>
    <property type="match status" value="1"/>
</dbReference>
<dbReference type="GO" id="GO:0052588">
    <property type="term" value="F:diacetyl reductase ((S)-acetoin forming) (NAD+) activity"/>
    <property type="evidence" value="ECO:0007669"/>
    <property type="project" value="UniProtKB-EC"/>
</dbReference>
<dbReference type="Proteomes" id="UP000191135">
    <property type="component" value="Chromosome"/>
</dbReference>
<proteinExistence type="inferred from homology"/>
<dbReference type="RefSeq" id="WP_020397276.1">
    <property type="nucleotide sequence ID" value="NZ_AQWH01000001.1"/>
</dbReference>
<reference evidence="3 4" key="1">
    <citation type="submission" date="2017-03" db="EMBL/GenBank/DDBJ databases">
        <title>Foreign affairs: Plasmid Transfer between Roseobacters and Rhizobia.</title>
        <authorList>
            <person name="Bartling P."/>
            <person name="Bunk B."/>
            <person name="Overmann J."/>
            <person name="Brinkmann H."/>
            <person name="Petersen J."/>
        </authorList>
    </citation>
    <scope>NUCLEOTIDE SEQUENCE [LARGE SCALE GENOMIC DNA]</scope>
    <source>
        <strain evidence="3 4">MACL11</strain>
    </source>
</reference>
<dbReference type="EMBL" id="CP020330">
    <property type="protein sequence ID" value="AQZ51471.1"/>
    <property type="molecule type" value="Genomic_DNA"/>
</dbReference>
<name>A0A1U9Z199_9HYPH</name>
<protein>
    <submittedName>
        <fullName evidence="3">Diacetyl reductase</fullName>
        <ecNumber evidence="3">1.1.1.304</ecNumber>
    </submittedName>
</protein>
<dbReference type="InterPro" id="IPR002347">
    <property type="entry name" value="SDR_fam"/>
</dbReference>
<dbReference type="Pfam" id="PF13561">
    <property type="entry name" value="adh_short_C2"/>
    <property type="match status" value="1"/>
</dbReference>
<comment type="similarity">
    <text evidence="1">Belongs to the short-chain dehydrogenases/reductases (SDR) family.</text>
</comment>
<gene>
    <name evidence="3" type="primary">budC_1</name>
    <name evidence="3" type="ORF">Mame_02133</name>
</gene>
<sequence>MKRLQGKRAFVTGAGRGIGKAIAMGLAEAGAEVAIADIDPETAEAAAREIPNATSIVVDVSDRKAVFEAIDGYAANGGLHILVPNAVYFNYAPLVDMPEDVVDRMLDIGLKGTFWAVAAATPHIAKSGGGSIITLSSIAVSIAIPRAAVYTSIKGAIDAFTRQQAIELAPLGIRVNALAPGTVPTPGVATIADEAALERRKALSPFNRLVQADEIADGAVFLASEEARSITGITLKIDAAQTISGPR</sequence>
<keyword evidence="4" id="KW-1185">Reference proteome</keyword>
<accession>A0A1U9Z199</accession>
<evidence type="ECO:0000313" key="4">
    <source>
        <dbReference type="Proteomes" id="UP000191135"/>
    </source>
</evidence>
<dbReference type="SUPFAM" id="SSF51735">
    <property type="entry name" value="NAD(P)-binding Rossmann-fold domains"/>
    <property type="match status" value="1"/>
</dbReference>
<dbReference type="InterPro" id="IPR036291">
    <property type="entry name" value="NAD(P)-bd_dom_sf"/>
</dbReference>
<dbReference type="CDD" id="cd05233">
    <property type="entry name" value="SDR_c"/>
    <property type="match status" value="1"/>
</dbReference>
<dbReference type="AlphaFoldDB" id="A0A1U9Z199"/>
<dbReference type="KEGG" id="mmed:Mame_02133"/>
<dbReference type="PANTHER" id="PTHR24321">
    <property type="entry name" value="DEHYDROGENASES, SHORT CHAIN"/>
    <property type="match status" value="1"/>
</dbReference>
<dbReference type="OrthoDB" id="7903977at2"/>
<dbReference type="eggNOG" id="COG1028">
    <property type="taxonomic scope" value="Bacteria"/>
</dbReference>
<dbReference type="EC" id="1.1.1.304" evidence="3"/>
<dbReference type="FunFam" id="3.40.50.720:FF:000084">
    <property type="entry name" value="Short-chain dehydrogenase reductase"/>
    <property type="match status" value="1"/>
</dbReference>
<keyword evidence="2 3" id="KW-0560">Oxidoreductase</keyword>
<organism evidence="3 4">
    <name type="scientific">Martelella mediterranea DSM 17316</name>
    <dbReference type="NCBI Taxonomy" id="1122214"/>
    <lineage>
        <taxon>Bacteria</taxon>
        <taxon>Pseudomonadati</taxon>
        <taxon>Pseudomonadota</taxon>
        <taxon>Alphaproteobacteria</taxon>
        <taxon>Hyphomicrobiales</taxon>
        <taxon>Aurantimonadaceae</taxon>
        <taxon>Martelella</taxon>
    </lineage>
</organism>
<evidence type="ECO:0000256" key="2">
    <source>
        <dbReference type="ARBA" id="ARBA00023002"/>
    </source>
</evidence>